<dbReference type="SUPFAM" id="SSF55486">
    <property type="entry name" value="Metalloproteases ('zincins'), catalytic domain"/>
    <property type="match status" value="1"/>
</dbReference>
<evidence type="ECO:0000313" key="1">
    <source>
        <dbReference type="EMBL" id="MBB5787667.1"/>
    </source>
</evidence>
<dbReference type="EMBL" id="JACHMM010000001">
    <property type="protein sequence ID" value="MBB5787667.1"/>
    <property type="molecule type" value="Genomic_DNA"/>
</dbReference>
<dbReference type="NCBIfam" id="TIGR03624">
    <property type="entry name" value="putative hydrolase"/>
    <property type="match status" value="1"/>
</dbReference>
<dbReference type="InterPro" id="IPR042271">
    <property type="entry name" value="Zinicin_2_N"/>
</dbReference>
<dbReference type="InterPro" id="IPR022454">
    <property type="entry name" value="CHP03883_F420-assoc"/>
</dbReference>
<dbReference type="PANTHER" id="PTHR39420:SF1">
    <property type="entry name" value="HYDROLASE"/>
    <property type="match status" value="1"/>
</dbReference>
<dbReference type="Proteomes" id="UP000542813">
    <property type="component" value="Unassembled WGS sequence"/>
</dbReference>
<sequence>MTTADSAPEMVDWDLAVATAQRLAGPGPAVTDSEARDAVSELRRLAAEAESHVYRFTGLDASTATAPLVVVDRGNWARANAQSMRTIIAPLERKLQKGRERTPFQRVGPKVTGLQTGALLAFLASKVLGQFDPFWSGRFGGPDDGAHGRLLLVAPNIVHVERELGVDPHDFRLWVTLHEETHRVQFTAVPWLRDHLRGEIEAFVAATDVDPGAFVTRARDAVRVLAESAKSGGDGGGSVLDLVQTPAQKAVIDRVTAFMSLLEGHADVVMDGVGPEVIPSVETIRRRFQRRRYSSVGLDRTFRRLLGLDAKMRQYRDGAAFVNAVVDRVGMSGFNRIWDSPESLPTKAEIADPVAWVRRVHGTPALGRDGA</sequence>
<reference evidence="1 2" key="1">
    <citation type="submission" date="2020-08" db="EMBL/GenBank/DDBJ databases">
        <title>Sequencing the genomes of 1000 actinobacteria strains.</title>
        <authorList>
            <person name="Klenk H.-P."/>
        </authorList>
    </citation>
    <scope>NUCLEOTIDE SEQUENCE [LARGE SCALE GENOMIC DNA]</scope>
    <source>
        <strain evidence="1 2">DSM 102122</strain>
    </source>
</reference>
<accession>A0A7W9GPI2</accession>
<dbReference type="InterPro" id="IPR018766">
    <property type="entry name" value="Zinicin_2"/>
</dbReference>
<gene>
    <name evidence="1" type="ORF">HD601_002242</name>
</gene>
<dbReference type="PANTHER" id="PTHR39420">
    <property type="match status" value="1"/>
</dbReference>
<dbReference type="AlphaFoldDB" id="A0A7W9GPI2"/>
<dbReference type="Gene3D" id="1.20.150.30">
    <property type="entry name" value="Zincin-like metallopeptidase, N-terminal domain"/>
    <property type="match status" value="1"/>
</dbReference>
<protein>
    <submittedName>
        <fullName evidence="1">Coenzyme F420 biosynthesis associated uncharacterized protein</fullName>
    </submittedName>
</protein>
<organism evidence="1 2">
    <name type="scientific">Jiangella mangrovi</name>
    <dbReference type="NCBI Taxonomy" id="1524084"/>
    <lineage>
        <taxon>Bacteria</taxon>
        <taxon>Bacillati</taxon>
        <taxon>Actinomycetota</taxon>
        <taxon>Actinomycetes</taxon>
        <taxon>Jiangellales</taxon>
        <taxon>Jiangellaceae</taxon>
        <taxon>Jiangella</taxon>
    </lineage>
</organism>
<name>A0A7W9GPI2_9ACTN</name>
<comment type="caution">
    <text evidence="1">The sequence shown here is derived from an EMBL/GenBank/DDBJ whole genome shotgun (WGS) entry which is preliminary data.</text>
</comment>
<proteinExistence type="predicted"/>
<evidence type="ECO:0000313" key="2">
    <source>
        <dbReference type="Proteomes" id="UP000542813"/>
    </source>
</evidence>
<dbReference type="Pfam" id="PF10103">
    <property type="entry name" value="Zincin_2"/>
    <property type="match status" value="1"/>
</dbReference>
<dbReference type="NCBIfam" id="TIGR03883">
    <property type="entry name" value="DUF2342_F420"/>
    <property type="match status" value="1"/>
</dbReference>
<keyword evidence="2" id="KW-1185">Reference proteome</keyword>